<sequence length="300" mass="31963">MEFRPDVKLDTSRTRYGGGGGGGGRGGRIAVGGGLSGLLVIILMMIFGGGNIGDILGGGSGQPAGQQQQQPQGQQPQCETGADIESNEQCRYVAYENALTNYWSGAFSDGFQPIQALQLFSGQVPTACGTGSSQMGPFYCPGDTTIYIDDVFMGQLLEQLGTTRSYAAEAYIIGHEYGHHISYLTGDMNKARSGGNDSGPTSGAVRLELQADCYAGVFFKNTIQDPNSPIESITQDDLNRIVDAARAVGDDHIQQQQGGRVVPESWTHGSSRMRQYWVAKGFESGDPNTCDTFSTDELGQ</sequence>
<dbReference type="InterPro" id="IPR007343">
    <property type="entry name" value="Uncharacterised_pept_Zn_put"/>
</dbReference>
<accession>A0A921EMA4</accession>
<name>A0A921EMA4_9ACTN</name>
<protein>
    <submittedName>
        <fullName evidence="7">Neutral zinc metallopeptidase</fullName>
    </submittedName>
</protein>
<proteinExistence type="predicted"/>
<keyword evidence="3 6" id="KW-1133">Transmembrane helix</keyword>
<evidence type="ECO:0000313" key="8">
    <source>
        <dbReference type="Proteomes" id="UP000712713"/>
    </source>
</evidence>
<dbReference type="EMBL" id="DYZF01000093">
    <property type="protein sequence ID" value="HJE51118.1"/>
    <property type="molecule type" value="Genomic_DNA"/>
</dbReference>
<evidence type="ECO:0000256" key="4">
    <source>
        <dbReference type="ARBA" id="ARBA00023136"/>
    </source>
</evidence>
<feature type="region of interest" description="Disordered" evidence="5">
    <location>
        <begin position="58"/>
        <end position="81"/>
    </location>
</feature>
<dbReference type="PANTHER" id="PTHR30168">
    <property type="entry name" value="PUTATIVE MEMBRANE PROTEIN YPFJ"/>
    <property type="match status" value="1"/>
</dbReference>
<evidence type="ECO:0000313" key="7">
    <source>
        <dbReference type="EMBL" id="HJE51118.1"/>
    </source>
</evidence>
<reference evidence="7" key="1">
    <citation type="journal article" date="2021" name="PeerJ">
        <title>Extensive microbial diversity within the chicken gut microbiome revealed by metagenomics and culture.</title>
        <authorList>
            <person name="Gilroy R."/>
            <person name="Ravi A."/>
            <person name="Getino M."/>
            <person name="Pursley I."/>
            <person name="Horton D.L."/>
            <person name="Alikhan N.F."/>
            <person name="Baker D."/>
            <person name="Gharbi K."/>
            <person name="Hall N."/>
            <person name="Watson M."/>
            <person name="Adriaenssens E.M."/>
            <person name="Foster-Nyarko E."/>
            <person name="Jarju S."/>
            <person name="Secka A."/>
            <person name="Antonio M."/>
            <person name="Oren A."/>
            <person name="Chaudhuri R.R."/>
            <person name="La Ragione R."/>
            <person name="Hildebrand F."/>
            <person name="Pallen M.J."/>
        </authorList>
    </citation>
    <scope>NUCLEOTIDE SEQUENCE</scope>
    <source>
        <strain evidence="7">ChiGjej3B3-7470</strain>
    </source>
</reference>
<dbReference type="Pfam" id="PF04228">
    <property type="entry name" value="Zn_peptidase"/>
    <property type="match status" value="1"/>
</dbReference>
<evidence type="ECO:0000256" key="1">
    <source>
        <dbReference type="ARBA" id="ARBA00004167"/>
    </source>
</evidence>
<dbReference type="AlphaFoldDB" id="A0A921EMA4"/>
<dbReference type="Proteomes" id="UP000712713">
    <property type="component" value="Unassembled WGS sequence"/>
</dbReference>
<evidence type="ECO:0000256" key="6">
    <source>
        <dbReference type="SAM" id="Phobius"/>
    </source>
</evidence>
<comment type="caution">
    <text evidence="7">The sequence shown here is derived from an EMBL/GenBank/DDBJ whole genome shotgun (WGS) entry which is preliminary data.</text>
</comment>
<dbReference type="GO" id="GO:0016020">
    <property type="term" value="C:membrane"/>
    <property type="evidence" value="ECO:0007669"/>
    <property type="project" value="UniProtKB-SubCell"/>
</dbReference>
<reference evidence="7" key="2">
    <citation type="submission" date="2021-09" db="EMBL/GenBank/DDBJ databases">
        <authorList>
            <person name="Gilroy R."/>
        </authorList>
    </citation>
    <scope>NUCLEOTIDE SEQUENCE</scope>
    <source>
        <strain evidence="7">ChiGjej3B3-7470</strain>
    </source>
</reference>
<feature type="transmembrane region" description="Helical" evidence="6">
    <location>
        <begin position="29"/>
        <end position="47"/>
    </location>
</feature>
<keyword evidence="4 6" id="KW-0472">Membrane</keyword>
<feature type="region of interest" description="Disordered" evidence="5">
    <location>
        <begin position="1"/>
        <end position="23"/>
    </location>
</feature>
<gene>
    <name evidence="7" type="ORF">K8V15_03930</name>
</gene>
<organism evidence="7 8">
    <name type="scientific">Tessaracoccus flavescens</name>
    <dbReference type="NCBI Taxonomy" id="399497"/>
    <lineage>
        <taxon>Bacteria</taxon>
        <taxon>Bacillati</taxon>
        <taxon>Actinomycetota</taxon>
        <taxon>Actinomycetes</taxon>
        <taxon>Propionibacteriales</taxon>
        <taxon>Propionibacteriaceae</taxon>
        <taxon>Tessaracoccus</taxon>
    </lineage>
</organism>
<feature type="compositionally biased region" description="Low complexity" evidence="5">
    <location>
        <begin position="63"/>
        <end position="77"/>
    </location>
</feature>
<comment type="subcellular location">
    <subcellularLocation>
        <location evidence="1">Membrane</location>
        <topology evidence="1">Single-pass membrane protein</topology>
    </subcellularLocation>
</comment>
<evidence type="ECO:0000256" key="5">
    <source>
        <dbReference type="SAM" id="MobiDB-lite"/>
    </source>
</evidence>
<dbReference type="PANTHER" id="PTHR30168:SF0">
    <property type="entry name" value="INNER MEMBRANE PROTEIN"/>
    <property type="match status" value="1"/>
</dbReference>
<evidence type="ECO:0000256" key="2">
    <source>
        <dbReference type="ARBA" id="ARBA00022692"/>
    </source>
</evidence>
<feature type="compositionally biased region" description="Basic and acidic residues" evidence="5">
    <location>
        <begin position="1"/>
        <end position="13"/>
    </location>
</feature>
<evidence type="ECO:0000256" key="3">
    <source>
        <dbReference type="ARBA" id="ARBA00022989"/>
    </source>
</evidence>
<keyword evidence="2 6" id="KW-0812">Transmembrane</keyword>